<dbReference type="GO" id="GO:0009330">
    <property type="term" value="C:DNA topoisomerase type II (double strand cut, ATP-hydrolyzing) complex"/>
    <property type="evidence" value="ECO:0007669"/>
    <property type="project" value="TreeGrafter"/>
</dbReference>
<dbReference type="RefSeq" id="WP_008789657.1">
    <property type="nucleotide sequence ID" value="NZ_AKCB01000001.1"/>
</dbReference>
<name>E7GCS7_9FIRM</name>
<comment type="caution">
    <text evidence="11">The sequence shown here is derived from an EMBL/GenBank/DDBJ whole genome shotgun (WGS) entry which is preliminary data.</text>
</comment>
<dbReference type="InterPro" id="IPR005741">
    <property type="entry name" value="TopoIV_A_Gpos"/>
</dbReference>
<dbReference type="GO" id="GO:0005737">
    <property type="term" value="C:cytoplasm"/>
    <property type="evidence" value="ECO:0007669"/>
    <property type="project" value="TreeGrafter"/>
</dbReference>
<comment type="subcellular location">
    <subcellularLocation>
        <location evidence="7">Cell membrane</location>
        <topology evidence="7">Peripheral membrane protein</topology>
    </subcellularLocation>
</comment>
<comment type="function">
    <text evidence="7">Topoisomerase IV is essential for chromosome segregation. It relaxes supercoiled DNA. Performs the decatenation events required during the replication of a circular DNA molecule.</text>
</comment>
<evidence type="ECO:0000313" key="11">
    <source>
        <dbReference type="EMBL" id="EFW04286.1"/>
    </source>
</evidence>
<dbReference type="GO" id="GO:0003677">
    <property type="term" value="F:DNA binding"/>
    <property type="evidence" value="ECO:0007669"/>
    <property type="project" value="UniProtKB-UniRule"/>
</dbReference>
<dbReference type="PROSITE" id="PS52040">
    <property type="entry name" value="TOPO_IIA"/>
    <property type="match status" value="1"/>
</dbReference>
<dbReference type="GO" id="GO:0006265">
    <property type="term" value="P:DNA topological change"/>
    <property type="evidence" value="ECO:0007669"/>
    <property type="project" value="UniProtKB-UniRule"/>
</dbReference>
<evidence type="ECO:0000313" key="12">
    <source>
        <dbReference type="Proteomes" id="UP000003157"/>
    </source>
</evidence>
<dbReference type="Gene3D" id="2.120.10.90">
    <property type="entry name" value="DNA gyrase/topoisomerase IV, subunit A, C-terminal"/>
    <property type="match status" value="1"/>
</dbReference>
<keyword evidence="12" id="KW-1185">Reference proteome</keyword>
<dbReference type="STRING" id="100884.GCA_000269565_00222"/>
<evidence type="ECO:0000259" key="10">
    <source>
        <dbReference type="PROSITE" id="PS52040"/>
    </source>
</evidence>
<dbReference type="Gene3D" id="3.90.199.10">
    <property type="entry name" value="Topoisomerase II, domain 5"/>
    <property type="match status" value="1"/>
</dbReference>
<dbReference type="Pfam" id="PF00521">
    <property type="entry name" value="DNA_topoisoIV"/>
    <property type="match status" value="1"/>
</dbReference>
<dbReference type="SUPFAM" id="SSF56719">
    <property type="entry name" value="Type II DNA topoisomerase"/>
    <property type="match status" value="1"/>
</dbReference>
<accession>E7GCS7</accession>
<dbReference type="GO" id="GO:0005524">
    <property type="term" value="F:ATP binding"/>
    <property type="evidence" value="ECO:0007669"/>
    <property type="project" value="InterPro"/>
</dbReference>
<dbReference type="InterPro" id="IPR035516">
    <property type="entry name" value="Gyrase/topoIV_suA_C"/>
</dbReference>
<dbReference type="PANTHER" id="PTHR43493">
    <property type="entry name" value="DNA GYRASE/TOPOISOMERASE SUBUNIT A"/>
    <property type="match status" value="1"/>
</dbReference>
<dbReference type="FunFam" id="3.30.1360.40:FF:000002">
    <property type="entry name" value="DNA gyrase subunit A"/>
    <property type="match status" value="1"/>
</dbReference>
<dbReference type="FunFam" id="1.10.268.10:FF:000001">
    <property type="entry name" value="DNA gyrase subunit A"/>
    <property type="match status" value="1"/>
</dbReference>
<feature type="domain" description="Topo IIA-type catalytic" evidence="10">
    <location>
        <begin position="31"/>
        <end position="495"/>
    </location>
</feature>
<evidence type="ECO:0000256" key="1">
    <source>
        <dbReference type="ARBA" id="ARBA00000185"/>
    </source>
</evidence>
<keyword evidence="5 7" id="KW-0472">Membrane</keyword>
<dbReference type="InterPro" id="IPR013757">
    <property type="entry name" value="Topo_IIA_A_a_sf"/>
</dbReference>
<feature type="site" description="Transition state stabilizer" evidence="7">
    <location>
        <position position="118"/>
    </location>
</feature>
<dbReference type="AlphaFoldDB" id="E7GCS7"/>
<dbReference type="SMART" id="SM00434">
    <property type="entry name" value="TOP4c"/>
    <property type="match status" value="1"/>
</dbReference>
<comment type="catalytic activity">
    <reaction evidence="1 7 8">
        <text>ATP-dependent breakage, passage and rejoining of double-stranded DNA.</text>
        <dbReference type="EC" id="5.6.2.2"/>
    </reaction>
</comment>
<dbReference type="GO" id="GO:0007059">
    <property type="term" value="P:chromosome segregation"/>
    <property type="evidence" value="ECO:0007669"/>
    <property type="project" value="UniProtKB-UniRule"/>
</dbReference>
<feature type="site" description="Interaction with DNA" evidence="7">
    <location>
        <position position="94"/>
    </location>
</feature>
<dbReference type="InterPro" id="IPR002205">
    <property type="entry name" value="Topo_IIA_dom_A"/>
</dbReference>
<feature type="active site" description="O-(5'-phospho-DNA)-tyrosine intermediate" evidence="7 8">
    <location>
        <position position="119"/>
    </location>
</feature>
<dbReference type="NCBIfam" id="TIGR01061">
    <property type="entry name" value="parC_Gpos"/>
    <property type="match status" value="1"/>
</dbReference>
<dbReference type="CDD" id="cd00187">
    <property type="entry name" value="TOP4c"/>
    <property type="match status" value="1"/>
</dbReference>
<dbReference type="Gene3D" id="1.10.268.10">
    <property type="entry name" value="Topoisomerase, domain 3"/>
    <property type="match status" value="1"/>
</dbReference>
<dbReference type="SUPFAM" id="SSF101904">
    <property type="entry name" value="GyrA/ParC C-terminal domain-like"/>
    <property type="match status" value="1"/>
</dbReference>
<keyword evidence="6 7" id="KW-0413">Isomerase</keyword>
<dbReference type="HOGENOM" id="CLU_002977_5_0_9"/>
<sequence>MSEKIITQSLDDIMGDRFGKYSKYIIQDRALPDVRDGLKPVQRRILYAMYKEGNTYNKPYRKSAKTVGNVIGNYHPHGDTSVYDAMVRLSQEWKMRIPLVDMQGNNGSIDNDPAAAMRYTEARLSAIAAELLKDIDKETVQMALNFDDTEYEPTVVPAKYPNLLVNGATGISAGYATDIPPHNLEEVIDATIYRLSHPHCSLDKLMEFMKGPDFPTGAIVEGKQGIRTAFEKGRGKVVVRSKTEIIHEKNMNKIIVSEIPYEVNKAELVRKLDEIRFNKSVDGIIEVRDESDRNGLSIVIDLKKDVDVQNTLNYFFKNTDLQKNYNYNMVAIKDKRPVCMGIEAILDGYIQHQIEVITKRSIFDLNKAEERKHIVDGLIKAVSILDDVVHTIRHSKDKQDAKINIQTQFGFTEKQSEAIVTLQLYRLTNTDIVSLEKEKEELESLIQTLNDILNSDQVLRKVIVDELKNIKKQYPSPRLTEIKDEVQEIIINEEAMILPEDIYVSITQDGYIKRISQRSYKASENTLFGKKDDDVLVDLHFANTLDKLLVFTDKGNYMYIPLHKLEEFKWKELGKHISYLIKVSPEEKIVGSVLVKSFDYPLYIILASRFGQMKRVELKEFDVTRFTKPMKCINLKKDDSLLQVGLSDGQQGIVLTTQAGYATLYSEQEISVLGVKAGGIKGINLKNDELIAMNIFNPLRTDSFILISDQPGIKRLRISDIPSCNRATKGNLIFKSPKTKHIQSLYAFVLETKDQLNIETDSQKIDIFVKDYTHAQLESKPSILTAIKDNIIRYVYNPKTLSTDLFDVEKINNEINPKIFEVKKQPDLFNEVKEEIAKKRNEIIEEKVEPVIVQPVLQKNSQKEESKDDKHFEPISFDDLFKDDF</sequence>
<protein>
    <recommendedName>
        <fullName evidence="7">DNA topoisomerase 4 subunit A</fullName>
        <ecNumber evidence="7">5.6.2.2</ecNumber>
    </recommendedName>
    <alternativeName>
        <fullName evidence="7">Topoisomerase IV subunit A</fullName>
    </alternativeName>
</protein>
<feature type="coiled-coil region" evidence="9">
    <location>
        <begin position="425"/>
        <end position="455"/>
    </location>
</feature>
<dbReference type="InterPro" id="IPR013760">
    <property type="entry name" value="Topo_IIA-like_dom_sf"/>
</dbReference>
<proteinExistence type="inferred from homology"/>
<comment type="similarity">
    <text evidence="7">Belongs to the type II topoisomerase GyrA/ParC subunit family. ParC type 2 subfamily.</text>
</comment>
<dbReference type="InterPro" id="IPR006691">
    <property type="entry name" value="GyrA/parC_rep"/>
</dbReference>
<organism evidence="11 12">
    <name type="scientific">Coprobacillus cateniformis</name>
    <dbReference type="NCBI Taxonomy" id="100884"/>
    <lineage>
        <taxon>Bacteria</taxon>
        <taxon>Bacillati</taxon>
        <taxon>Bacillota</taxon>
        <taxon>Erysipelotrichia</taxon>
        <taxon>Erysipelotrichales</taxon>
        <taxon>Coprobacillaceae</taxon>
        <taxon>Coprobacillus</taxon>
    </lineage>
</organism>
<evidence type="ECO:0000256" key="2">
    <source>
        <dbReference type="ARBA" id="ARBA00022475"/>
    </source>
</evidence>
<dbReference type="Pfam" id="PF03989">
    <property type="entry name" value="DNA_gyraseA_C"/>
    <property type="match status" value="4"/>
</dbReference>
<feature type="site" description="Interaction with DNA" evidence="7">
    <location>
        <position position="39"/>
    </location>
</feature>
<dbReference type="EMBL" id="ADKX01000039">
    <property type="protein sequence ID" value="EFW04286.1"/>
    <property type="molecule type" value="Genomic_DNA"/>
</dbReference>
<evidence type="ECO:0000256" key="8">
    <source>
        <dbReference type="PROSITE-ProRule" id="PRU01384"/>
    </source>
</evidence>
<dbReference type="HAMAP" id="MF_00937">
    <property type="entry name" value="ParC_type2"/>
    <property type="match status" value="1"/>
</dbReference>
<feature type="site" description="Interaction with DNA" evidence="7">
    <location>
        <position position="77"/>
    </location>
</feature>
<dbReference type="NCBIfam" id="NF004044">
    <property type="entry name" value="PRK05561.1"/>
    <property type="match status" value="1"/>
</dbReference>
<evidence type="ECO:0000256" key="7">
    <source>
        <dbReference type="HAMAP-Rule" id="MF_00937"/>
    </source>
</evidence>
<dbReference type="GO" id="GO:0019897">
    <property type="term" value="C:extrinsic component of plasma membrane"/>
    <property type="evidence" value="ECO:0007669"/>
    <property type="project" value="UniProtKB-UniRule"/>
</dbReference>
<keyword evidence="4 7" id="KW-0238">DNA-binding</keyword>
<dbReference type="EC" id="5.6.2.2" evidence="7"/>
<gene>
    <name evidence="7" type="primary">parC</name>
    <name evidence="11" type="ORF">HMPREF9488_02569</name>
</gene>
<evidence type="ECO:0000256" key="3">
    <source>
        <dbReference type="ARBA" id="ARBA00023029"/>
    </source>
</evidence>
<dbReference type="Gene3D" id="3.30.1360.40">
    <property type="match status" value="1"/>
</dbReference>
<dbReference type="GO" id="GO:0005694">
    <property type="term" value="C:chromosome"/>
    <property type="evidence" value="ECO:0007669"/>
    <property type="project" value="InterPro"/>
</dbReference>
<evidence type="ECO:0000256" key="5">
    <source>
        <dbReference type="ARBA" id="ARBA00023136"/>
    </source>
</evidence>
<evidence type="ECO:0000256" key="9">
    <source>
        <dbReference type="SAM" id="Coils"/>
    </source>
</evidence>
<dbReference type="eggNOG" id="COG0188">
    <property type="taxonomic scope" value="Bacteria"/>
</dbReference>
<comment type="subunit">
    <text evidence="7">Heterotetramer composed of ParC and ParE.</text>
</comment>
<feature type="site" description="Interaction with DNA" evidence="7">
    <location>
        <position position="88"/>
    </location>
</feature>
<evidence type="ECO:0000256" key="4">
    <source>
        <dbReference type="ARBA" id="ARBA00023125"/>
    </source>
</evidence>
<dbReference type="GeneID" id="78228152"/>
<evidence type="ECO:0000256" key="6">
    <source>
        <dbReference type="ARBA" id="ARBA00023235"/>
    </source>
</evidence>
<dbReference type="GO" id="GO:0034335">
    <property type="term" value="F:DNA negative supercoiling activity"/>
    <property type="evidence" value="ECO:0007669"/>
    <property type="project" value="UniProtKB-ARBA"/>
</dbReference>
<keyword evidence="9" id="KW-0175">Coiled coil</keyword>
<dbReference type="Proteomes" id="UP000003157">
    <property type="component" value="Unassembled WGS sequence"/>
</dbReference>
<feature type="site" description="Interaction with DNA" evidence="7">
    <location>
        <position position="75"/>
    </location>
</feature>
<reference evidence="11 12" key="1">
    <citation type="submission" date="2010-12" db="EMBL/GenBank/DDBJ databases">
        <title>The Genome Sequence of Coprobacillus sp. strain 29_1.</title>
        <authorList>
            <consortium name="The Broad Institute Genome Sequencing Platform"/>
            <person name="Earl A."/>
            <person name="Ward D."/>
            <person name="Feldgarden M."/>
            <person name="Gevers D."/>
            <person name="Daigneault M."/>
            <person name="Sibley C.D."/>
            <person name="White A."/>
            <person name="Strauss J."/>
            <person name="Allen-Vercoe E."/>
            <person name="Young S.K."/>
            <person name="Zeng Q."/>
            <person name="Gargeya S."/>
            <person name="Fitzgerald M."/>
            <person name="Haas B."/>
            <person name="Abouelleil A."/>
            <person name="Alvarado L."/>
            <person name="Arachchi H.M."/>
            <person name="Berlin A."/>
            <person name="Brown A."/>
            <person name="Chapman S.B."/>
            <person name="Chen Z."/>
            <person name="Dunbar C."/>
            <person name="Freedman E."/>
            <person name="Gearin G."/>
            <person name="Gellesch M."/>
            <person name="Goldberg J."/>
            <person name="Griggs A."/>
            <person name="Gujja S."/>
            <person name="Heilman E."/>
            <person name="Heiman D."/>
            <person name="Howarth C."/>
            <person name="Larson L."/>
            <person name="Lui A."/>
            <person name="MacDonald P.J.P."/>
            <person name="Mehta T."/>
            <person name="Montmayeur A."/>
            <person name="Murphy C."/>
            <person name="Neiman D."/>
            <person name="Pearson M."/>
            <person name="Priest M."/>
            <person name="Roberts A."/>
            <person name="Saif S."/>
            <person name="Shea T."/>
            <person name="Shenoy N."/>
            <person name="Sisk P."/>
            <person name="Stolte C."/>
            <person name="Sykes S."/>
            <person name="White J."/>
            <person name="Yandava C."/>
            <person name="Nusbaum C."/>
            <person name="Birren B."/>
        </authorList>
    </citation>
    <scope>NUCLEOTIDE SEQUENCE [LARGE SCALE GENOMIC DNA]</scope>
    <source>
        <strain evidence="11 12">29_1</strain>
    </source>
</reference>
<dbReference type="OrthoDB" id="9806486at2"/>
<keyword evidence="3 7" id="KW-0799">Topoisomerase</keyword>
<dbReference type="InterPro" id="IPR050220">
    <property type="entry name" value="Type_II_DNA_Topoisomerases"/>
</dbReference>
<dbReference type="PANTHER" id="PTHR43493:SF9">
    <property type="entry name" value="DNA TOPOISOMERASE 4 SUBUNIT A"/>
    <property type="match status" value="1"/>
</dbReference>
<dbReference type="FunFam" id="3.90.199.10:FF:000001">
    <property type="entry name" value="DNA gyrase subunit A"/>
    <property type="match status" value="1"/>
</dbReference>
<keyword evidence="2 7" id="KW-1003">Cell membrane</keyword>
<dbReference type="InterPro" id="IPR013758">
    <property type="entry name" value="Topo_IIA_A/C_ab"/>
</dbReference>